<dbReference type="InterPro" id="IPR021398">
    <property type="entry name" value="DUF3037"/>
</dbReference>
<dbReference type="OrthoDB" id="7041553at2"/>
<dbReference type="Proteomes" id="UP000238196">
    <property type="component" value="Unassembled WGS sequence"/>
</dbReference>
<comment type="caution">
    <text evidence="1">The sequence shown here is derived from an EMBL/GenBank/DDBJ whole genome shotgun (WGS) entry which is preliminary data.</text>
</comment>
<name>A0A2S5KSW9_9PROT</name>
<proteinExistence type="predicted"/>
<accession>A0A2S5KSW9</accession>
<gene>
    <name evidence="1" type="ORF">C4K68_07855</name>
</gene>
<sequence length="274" mass="30612">MSGYKYSLVRLSPDPIRGEVINVGIVVYLDGKVDVRLTESLKKVNALGSGISEETLQELTDQLEWLGSIESNVDILPSLFSGSIRLTSPGLFQADSNDLYEDKVLSLMGKYVEPQKGAARKGRKRIATELKDIFRQNGLLGRNNEDLMNHKIVYNYPISPEEGLHAEFLLKNGIYHITETLDLRGEDKKAIRGESALKAITIERAQRVYGKNNISSFVVYAADNSSQEKASKAQLKMIERDADILVNLRSKQDMANYYSHIARAMNIGLSDLNT</sequence>
<dbReference type="Pfam" id="PF11236">
    <property type="entry name" value="DUF3037"/>
    <property type="match status" value="1"/>
</dbReference>
<evidence type="ECO:0000313" key="2">
    <source>
        <dbReference type="Proteomes" id="UP000238196"/>
    </source>
</evidence>
<reference evidence="1 2" key="1">
    <citation type="submission" date="2018-02" db="EMBL/GenBank/DDBJ databases">
        <title>novel marine gammaproteobacteria from coastal saline agro ecosystem.</title>
        <authorList>
            <person name="Krishnan R."/>
            <person name="Ramesh Kumar N."/>
        </authorList>
    </citation>
    <scope>NUCLEOTIDE SEQUENCE [LARGE SCALE GENOMIC DNA]</scope>
    <source>
        <strain evidence="1 2">228</strain>
    </source>
</reference>
<dbReference type="AlphaFoldDB" id="A0A2S5KSW9"/>
<protein>
    <recommendedName>
        <fullName evidence="3">DUF3037 domain-containing protein</fullName>
    </recommendedName>
</protein>
<evidence type="ECO:0008006" key="3">
    <source>
        <dbReference type="Google" id="ProtNLM"/>
    </source>
</evidence>
<organism evidence="1 2">
    <name type="scientific">Proteobacteria bacterium 228</name>
    <dbReference type="NCBI Taxonomy" id="2083153"/>
    <lineage>
        <taxon>Bacteria</taxon>
        <taxon>Pseudomonadati</taxon>
        <taxon>Pseudomonadota</taxon>
    </lineage>
</organism>
<evidence type="ECO:0000313" key="1">
    <source>
        <dbReference type="EMBL" id="PPC77951.1"/>
    </source>
</evidence>
<dbReference type="EMBL" id="PRLP01000023">
    <property type="protein sequence ID" value="PPC77951.1"/>
    <property type="molecule type" value="Genomic_DNA"/>
</dbReference>